<organism evidence="2 3">
    <name type="scientific">Halorubellus litoreus</name>
    <dbReference type="NCBI Taxonomy" id="755308"/>
    <lineage>
        <taxon>Archaea</taxon>
        <taxon>Methanobacteriati</taxon>
        <taxon>Methanobacteriota</taxon>
        <taxon>Stenosarchaea group</taxon>
        <taxon>Halobacteria</taxon>
        <taxon>Halobacteriales</taxon>
        <taxon>Halorubellaceae</taxon>
        <taxon>Halorubellus</taxon>
    </lineage>
</organism>
<evidence type="ECO:0000313" key="2">
    <source>
        <dbReference type="EMBL" id="MFC6953332.1"/>
    </source>
</evidence>
<evidence type="ECO:0000313" key="3">
    <source>
        <dbReference type="Proteomes" id="UP001596395"/>
    </source>
</evidence>
<sequence length="202" mass="23037">MSKVSIGLRGWRFDEDEVFTEDGDVRPFDEMREDTRRRLVRVGVLYGSPCDACWLIHGDDNLEACNEATVVYGEALSEVTLCDEHEPDFMYWFREAGGIEHAETERFEDAFHEWFAGGERAPDGYGGVEHVDTDPRALPETEMPEPDDEDLGTREVVERRIDLRTGEIEEAPDPRPDTDSEDDEDDLDLDDADLDLDADYPS</sequence>
<dbReference type="Proteomes" id="UP001596395">
    <property type="component" value="Unassembled WGS sequence"/>
</dbReference>
<evidence type="ECO:0000256" key="1">
    <source>
        <dbReference type="SAM" id="MobiDB-lite"/>
    </source>
</evidence>
<dbReference type="AlphaFoldDB" id="A0ABD5VD65"/>
<dbReference type="InterPro" id="IPR058427">
    <property type="entry name" value="DUF8114"/>
</dbReference>
<dbReference type="RefSeq" id="WP_336350293.1">
    <property type="nucleotide sequence ID" value="NZ_JAZAQL010000002.1"/>
</dbReference>
<feature type="region of interest" description="Disordered" evidence="1">
    <location>
        <begin position="121"/>
        <end position="202"/>
    </location>
</feature>
<protein>
    <submittedName>
        <fullName evidence="2">Uncharacterized protein</fullName>
    </submittedName>
</protein>
<dbReference type="Pfam" id="PF26419">
    <property type="entry name" value="DUF8114"/>
    <property type="match status" value="1"/>
</dbReference>
<feature type="compositionally biased region" description="Acidic residues" evidence="1">
    <location>
        <begin position="179"/>
        <end position="202"/>
    </location>
</feature>
<comment type="caution">
    <text evidence="2">The sequence shown here is derived from an EMBL/GenBank/DDBJ whole genome shotgun (WGS) entry which is preliminary data.</text>
</comment>
<accession>A0ABD5VD65</accession>
<keyword evidence="3" id="KW-1185">Reference proteome</keyword>
<gene>
    <name evidence="2" type="ORF">ACFQGB_10700</name>
</gene>
<feature type="compositionally biased region" description="Basic and acidic residues" evidence="1">
    <location>
        <begin position="151"/>
        <end position="178"/>
    </location>
</feature>
<reference evidence="2 3" key="1">
    <citation type="journal article" date="2019" name="Int. J. Syst. Evol. Microbiol.">
        <title>The Global Catalogue of Microorganisms (GCM) 10K type strain sequencing project: providing services to taxonomists for standard genome sequencing and annotation.</title>
        <authorList>
            <consortium name="The Broad Institute Genomics Platform"/>
            <consortium name="The Broad Institute Genome Sequencing Center for Infectious Disease"/>
            <person name="Wu L."/>
            <person name="Ma J."/>
        </authorList>
    </citation>
    <scope>NUCLEOTIDE SEQUENCE [LARGE SCALE GENOMIC DNA]</scope>
    <source>
        <strain evidence="2 3">GX26</strain>
    </source>
</reference>
<proteinExistence type="predicted"/>
<name>A0ABD5VD65_9EURY</name>
<feature type="compositionally biased region" description="Basic and acidic residues" evidence="1">
    <location>
        <begin position="129"/>
        <end position="139"/>
    </location>
</feature>
<dbReference type="EMBL" id="JBHSXN010000002">
    <property type="protein sequence ID" value="MFC6953332.1"/>
    <property type="molecule type" value="Genomic_DNA"/>
</dbReference>